<dbReference type="STRING" id="1344418.A0A1D2V8P7"/>
<dbReference type="UniPathway" id="UPA00378"/>
<evidence type="ECO:0000313" key="7">
    <source>
        <dbReference type="EMBL" id="ODV57887.1"/>
    </source>
</evidence>
<dbReference type="RefSeq" id="XP_020044194.1">
    <property type="nucleotide sequence ID" value="XM_020189546.1"/>
</dbReference>
<evidence type="ECO:0000313" key="8">
    <source>
        <dbReference type="Proteomes" id="UP000095038"/>
    </source>
</evidence>
<protein>
    <recommendedName>
        <fullName evidence="5">Polyprenal reductase</fullName>
        <ecNumber evidence="5">1.3.1.94</ecNumber>
    </recommendedName>
</protein>
<keyword evidence="5" id="KW-0256">Endoplasmic reticulum</keyword>
<feature type="domain" description="3-oxo-5-alpha-steroid 4-dehydrogenase C-terminal" evidence="6">
    <location>
        <begin position="192"/>
        <end position="272"/>
    </location>
</feature>
<dbReference type="EC" id="1.3.1.94" evidence="5"/>
<dbReference type="Pfam" id="PF02544">
    <property type="entry name" value="Steroid_dh"/>
    <property type="match status" value="1"/>
</dbReference>
<comment type="subcellular location">
    <subcellularLocation>
        <location evidence="1">Endomembrane system</location>
        <topology evidence="1">Multi-pass membrane protein</topology>
    </subcellularLocation>
    <subcellularLocation>
        <location evidence="5">Endoplasmic reticulum membrane</location>
    </subcellularLocation>
</comment>
<comment type="caution">
    <text evidence="5">Lacks conserved residue(s) required for the propagation of feature annotation.</text>
</comment>
<dbReference type="OrthoDB" id="541710at2759"/>
<dbReference type="PROSITE" id="PS50244">
    <property type="entry name" value="S5A_REDUCTASE"/>
    <property type="match status" value="1"/>
</dbReference>
<dbReference type="FunCoup" id="A0A1D2V8P7">
    <property type="interactions" value="344"/>
</dbReference>
<comment type="similarity">
    <text evidence="5">Belongs to the steroid 5-alpha reductase family. Polyprenal reductase subfamily.</text>
</comment>
<evidence type="ECO:0000256" key="3">
    <source>
        <dbReference type="ARBA" id="ARBA00022989"/>
    </source>
</evidence>
<evidence type="ECO:0000256" key="5">
    <source>
        <dbReference type="RuleBase" id="RU367081"/>
    </source>
</evidence>
<accession>A0A1D2V8P7</accession>
<dbReference type="GO" id="GO:0006488">
    <property type="term" value="P:dolichol-linked oligosaccharide biosynthetic process"/>
    <property type="evidence" value="ECO:0007669"/>
    <property type="project" value="UniProtKB-UniRule"/>
</dbReference>
<dbReference type="AlphaFoldDB" id="A0A1D2V8P7"/>
<dbReference type="InterPro" id="IPR039698">
    <property type="entry name" value="Dfg10/SRD5A3"/>
</dbReference>
<keyword evidence="8" id="KW-1185">Reference proteome</keyword>
<dbReference type="GO" id="GO:0003865">
    <property type="term" value="F:3-oxo-5-alpha-steroid 4-dehydrogenase activity"/>
    <property type="evidence" value="ECO:0007669"/>
    <property type="project" value="TreeGrafter"/>
</dbReference>
<feature type="non-terminal residue" evidence="7">
    <location>
        <position position="1"/>
    </location>
</feature>
<sequence>LLQAGFAVEILAVFFVKLFKPLNGFLRYGKTLSGYSTTKSTKNKNSRFNLFYLLNITVPKYYFCHFYILASILSLSAYILVNCTDNSTKLSILGSIYNRLKAYLNLFIIHSIRRLVECFFVSKFNKHSKMNISHYLVGVYLYLSINLNMILSFSITSCFTHSAYDNNDDDNNNIIIINTNNINPPQLILILFNLFCQANQLLNHLHLSKTVKYNQPDTGLFKYILNAHYFNEILIYCSFYLLVPNLTNLLILVWTFTNLSISSCENYKFYLNQR</sequence>
<dbReference type="GeneID" id="30963182"/>
<dbReference type="InterPro" id="IPR001104">
    <property type="entry name" value="3-oxo-5_a-steroid_4-DH_C"/>
</dbReference>
<feature type="transmembrane region" description="Helical" evidence="5">
    <location>
        <begin position="233"/>
        <end position="256"/>
    </location>
</feature>
<evidence type="ECO:0000256" key="1">
    <source>
        <dbReference type="ARBA" id="ARBA00004127"/>
    </source>
</evidence>
<keyword evidence="3 5" id="KW-1133">Transmembrane helix</keyword>
<organism evidence="7 8">
    <name type="scientific">Ascoidea rubescens DSM 1968</name>
    <dbReference type="NCBI Taxonomy" id="1344418"/>
    <lineage>
        <taxon>Eukaryota</taxon>
        <taxon>Fungi</taxon>
        <taxon>Dikarya</taxon>
        <taxon>Ascomycota</taxon>
        <taxon>Saccharomycotina</taxon>
        <taxon>Saccharomycetes</taxon>
        <taxon>Ascoideaceae</taxon>
        <taxon>Ascoidea</taxon>
    </lineage>
</organism>
<comment type="pathway">
    <text evidence="5">Protein modification; protein glycosylation.</text>
</comment>
<keyword evidence="5" id="KW-0521">NADP</keyword>
<name>A0A1D2V8P7_9ASCO</name>
<evidence type="ECO:0000256" key="2">
    <source>
        <dbReference type="ARBA" id="ARBA00022692"/>
    </source>
</evidence>
<feature type="non-terminal residue" evidence="7">
    <location>
        <position position="274"/>
    </location>
</feature>
<dbReference type="GO" id="GO:0160198">
    <property type="term" value="F:polyprenal reductase activity"/>
    <property type="evidence" value="ECO:0007669"/>
    <property type="project" value="UniProtKB-EC"/>
</dbReference>
<comment type="function">
    <text evidence="5">Plays a key role in early steps of protein N-linked glycosylation by being involved in the conversion of polyprenol into dolichol. Acts as a polyprenal reductase that mediates the reduction of polyprenal into dolichal in a NADP-dependent mechanism. Dolichols are required for the synthesis of dolichol-linked monosaccharides and the oligosaccharide precursor used for N-glycosylation.</text>
</comment>
<proteinExistence type="inferred from homology"/>
<comment type="catalytic activity">
    <reaction evidence="5">
        <text>a di-trans,poly-cis-dolichal + NADP(+) = a di-trans,poly-cis-polyprenal + NADPH + H(+)</text>
        <dbReference type="Rhea" id="RHEA:80727"/>
        <dbReference type="Rhea" id="RHEA-COMP:19536"/>
        <dbReference type="Rhea" id="RHEA-COMP:19537"/>
        <dbReference type="ChEBI" id="CHEBI:15378"/>
        <dbReference type="ChEBI" id="CHEBI:57783"/>
        <dbReference type="ChEBI" id="CHEBI:58349"/>
        <dbReference type="ChEBI" id="CHEBI:231623"/>
        <dbReference type="ChEBI" id="CHEBI:231637"/>
        <dbReference type="EC" id="1.3.1.94"/>
    </reaction>
    <physiologicalReaction direction="right-to-left" evidence="5">
        <dbReference type="Rhea" id="RHEA:80729"/>
    </physiologicalReaction>
</comment>
<keyword evidence="5" id="KW-0560">Oxidoreductase</keyword>
<feature type="transmembrane region" description="Helical" evidence="5">
    <location>
        <begin position="134"/>
        <end position="155"/>
    </location>
</feature>
<dbReference type="InParanoid" id="A0A1D2V8P7"/>
<dbReference type="PANTHER" id="PTHR14624:SF0">
    <property type="entry name" value="POLYPRENOL REDUCTASE"/>
    <property type="match status" value="1"/>
</dbReference>
<gene>
    <name evidence="7" type="ORF">ASCRUDRAFT_18557</name>
</gene>
<dbReference type="PANTHER" id="PTHR14624">
    <property type="entry name" value="DFG10 PROTEIN"/>
    <property type="match status" value="1"/>
</dbReference>
<dbReference type="GO" id="GO:0102389">
    <property type="term" value="F:polyprenol reductase activity"/>
    <property type="evidence" value="ECO:0007669"/>
    <property type="project" value="UniProtKB-UniRule"/>
</dbReference>
<evidence type="ECO:0000256" key="4">
    <source>
        <dbReference type="ARBA" id="ARBA00023136"/>
    </source>
</evidence>
<dbReference type="Proteomes" id="UP000095038">
    <property type="component" value="Unassembled WGS sequence"/>
</dbReference>
<dbReference type="EMBL" id="KV454500">
    <property type="protein sequence ID" value="ODV57887.1"/>
    <property type="molecule type" value="Genomic_DNA"/>
</dbReference>
<dbReference type="GO" id="GO:0005789">
    <property type="term" value="C:endoplasmic reticulum membrane"/>
    <property type="evidence" value="ECO:0007669"/>
    <property type="project" value="UniProtKB-SubCell"/>
</dbReference>
<reference evidence="8" key="1">
    <citation type="submission" date="2016-05" db="EMBL/GenBank/DDBJ databases">
        <title>Comparative genomics of biotechnologically important yeasts.</title>
        <authorList>
            <consortium name="DOE Joint Genome Institute"/>
            <person name="Riley R."/>
            <person name="Haridas S."/>
            <person name="Wolfe K.H."/>
            <person name="Lopes M.R."/>
            <person name="Hittinger C.T."/>
            <person name="Goker M."/>
            <person name="Salamov A."/>
            <person name="Wisecaver J."/>
            <person name="Long T.M."/>
            <person name="Aerts A.L."/>
            <person name="Barry K."/>
            <person name="Choi C."/>
            <person name="Clum A."/>
            <person name="Coughlan A.Y."/>
            <person name="Deshpande S."/>
            <person name="Douglass A.P."/>
            <person name="Hanson S.J."/>
            <person name="Klenk H.-P."/>
            <person name="Labutti K."/>
            <person name="Lapidus A."/>
            <person name="Lindquist E."/>
            <person name="Lipzen A."/>
            <person name="Meier-Kolthoff J.P."/>
            <person name="Ohm R.A."/>
            <person name="Otillar R.P."/>
            <person name="Pangilinan J."/>
            <person name="Peng Y."/>
            <person name="Rokas A."/>
            <person name="Rosa C.A."/>
            <person name="Scheuner C."/>
            <person name="Sibirny A.A."/>
            <person name="Slot J.C."/>
            <person name="Stielow J.B."/>
            <person name="Sun H."/>
            <person name="Kurtzman C.P."/>
            <person name="Blackwell M."/>
            <person name="Grigoriev I.V."/>
            <person name="Jeffries T.W."/>
        </authorList>
    </citation>
    <scope>NUCLEOTIDE SEQUENCE [LARGE SCALE GENOMIC DNA]</scope>
    <source>
        <strain evidence="8">DSM 1968</strain>
    </source>
</reference>
<dbReference type="GO" id="GO:0016095">
    <property type="term" value="P:polyprenol catabolic process"/>
    <property type="evidence" value="ECO:0007669"/>
    <property type="project" value="UniProtKB-UniRule"/>
</dbReference>
<evidence type="ECO:0000259" key="6">
    <source>
        <dbReference type="Pfam" id="PF02544"/>
    </source>
</evidence>
<keyword evidence="2 5" id="KW-0812">Transmembrane</keyword>
<keyword evidence="4 5" id="KW-0472">Membrane</keyword>